<evidence type="ECO:0000313" key="3">
    <source>
        <dbReference type="Proteomes" id="UP000780801"/>
    </source>
</evidence>
<comment type="caution">
    <text evidence="2">The sequence shown here is derived from an EMBL/GenBank/DDBJ whole genome shotgun (WGS) entry which is preliminary data.</text>
</comment>
<evidence type="ECO:0008006" key="4">
    <source>
        <dbReference type="Google" id="ProtNLM"/>
    </source>
</evidence>
<dbReference type="EMBL" id="JAABOA010005547">
    <property type="protein sequence ID" value="KAF9576124.1"/>
    <property type="molecule type" value="Genomic_DNA"/>
</dbReference>
<dbReference type="GO" id="GO:0003676">
    <property type="term" value="F:nucleic acid binding"/>
    <property type="evidence" value="ECO:0007669"/>
    <property type="project" value="InterPro"/>
</dbReference>
<keyword evidence="3" id="KW-1185">Reference proteome</keyword>
<dbReference type="AlphaFoldDB" id="A0A9P6K9R5"/>
<dbReference type="Proteomes" id="UP000780801">
    <property type="component" value="Unassembled WGS sequence"/>
</dbReference>
<feature type="compositionally biased region" description="Basic and acidic residues" evidence="1">
    <location>
        <begin position="61"/>
        <end position="90"/>
    </location>
</feature>
<reference evidence="2" key="1">
    <citation type="journal article" date="2020" name="Fungal Divers.">
        <title>Resolving the Mortierellaceae phylogeny through synthesis of multi-gene phylogenetics and phylogenomics.</title>
        <authorList>
            <person name="Vandepol N."/>
            <person name="Liber J."/>
            <person name="Desiro A."/>
            <person name="Na H."/>
            <person name="Kennedy M."/>
            <person name="Barry K."/>
            <person name="Grigoriev I.V."/>
            <person name="Miller A.N."/>
            <person name="O'Donnell K."/>
            <person name="Stajich J.E."/>
            <person name="Bonito G."/>
        </authorList>
    </citation>
    <scope>NUCLEOTIDE SEQUENCE</scope>
    <source>
        <strain evidence="2">KOD1015</strain>
    </source>
</reference>
<gene>
    <name evidence="2" type="ORF">BGW38_008164</name>
</gene>
<proteinExistence type="predicted"/>
<dbReference type="OrthoDB" id="6159137at2759"/>
<evidence type="ECO:0000313" key="2">
    <source>
        <dbReference type="EMBL" id="KAF9576124.1"/>
    </source>
</evidence>
<dbReference type="InterPro" id="IPR012677">
    <property type="entry name" value="Nucleotide-bd_a/b_plait_sf"/>
</dbReference>
<dbReference type="Gene3D" id="3.30.70.330">
    <property type="match status" value="1"/>
</dbReference>
<accession>A0A9P6K9R5</accession>
<dbReference type="SUPFAM" id="SSF54928">
    <property type="entry name" value="RNA-binding domain, RBD"/>
    <property type="match status" value="1"/>
</dbReference>
<organism evidence="2 3">
    <name type="scientific">Lunasporangiospora selenospora</name>
    <dbReference type="NCBI Taxonomy" id="979761"/>
    <lineage>
        <taxon>Eukaryota</taxon>
        <taxon>Fungi</taxon>
        <taxon>Fungi incertae sedis</taxon>
        <taxon>Mucoromycota</taxon>
        <taxon>Mortierellomycotina</taxon>
        <taxon>Mortierellomycetes</taxon>
        <taxon>Mortierellales</taxon>
        <taxon>Mortierellaceae</taxon>
        <taxon>Lunasporangiospora</taxon>
    </lineage>
</organism>
<sequence>MVRPEDADAALQVLNGFELHGRVMAVKMAKRGRARTPTPGVYRGPPKRDRPAVGGVPAYPYERRVDRIDPRYDPRGPDPREYRGPMRDYGRPGPYD</sequence>
<feature type="non-terminal residue" evidence="2">
    <location>
        <position position="1"/>
    </location>
</feature>
<name>A0A9P6K9R5_9FUNG</name>
<protein>
    <recommendedName>
        <fullName evidence="4">RNA recognition motif. (A.k.a. RRM, RBD, or RNP domain)</fullName>
    </recommendedName>
</protein>
<dbReference type="InterPro" id="IPR035979">
    <property type="entry name" value="RBD_domain_sf"/>
</dbReference>
<evidence type="ECO:0000256" key="1">
    <source>
        <dbReference type="SAM" id="MobiDB-lite"/>
    </source>
</evidence>
<feature type="region of interest" description="Disordered" evidence="1">
    <location>
        <begin position="29"/>
        <end position="96"/>
    </location>
</feature>